<feature type="compositionally biased region" description="Low complexity" evidence="9">
    <location>
        <begin position="563"/>
        <end position="578"/>
    </location>
</feature>
<evidence type="ECO:0000256" key="5">
    <source>
        <dbReference type="ARBA" id="ARBA00022737"/>
    </source>
</evidence>
<feature type="region of interest" description="Disordered" evidence="9">
    <location>
        <begin position="1"/>
        <end position="25"/>
    </location>
</feature>
<keyword evidence="6" id="KW-1133">Transmembrane helix</keyword>
<protein>
    <submittedName>
        <fullName evidence="10">S-adenosylmethionine transporter</fullName>
    </submittedName>
</protein>
<evidence type="ECO:0000256" key="2">
    <source>
        <dbReference type="ARBA" id="ARBA00006375"/>
    </source>
</evidence>
<dbReference type="Pfam" id="PF00153">
    <property type="entry name" value="Mito_carr"/>
    <property type="match status" value="3"/>
</dbReference>
<feature type="compositionally biased region" description="Polar residues" evidence="9">
    <location>
        <begin position="713"/>
        <end position="736"/>
    </location>
</feature>
<evidence type="ECO:0000256" key="1">
    <source>
        <dbReference type="ARBA" id="ARBA00004141"/>
    </source>
</evidence>
<evidence type="ECO:0000256" key="6">
    <source>
        <dbReference type="ARBA" id="ARBA00022989"/>
    </source>
</evidence>
<reference evidence="10" key="1">
    <citation type="submission" date="2014-07" db="EMBL/GenBank/DDBJ databases">
        <title>Draft genome sequence of the yeast Pseudozyma antarctica JCM 10317 known as a producer of lipase B which used in a wide range of industrial applications.</title>
        <authorList>
            <person name="Morita T."/>
            <person name="Saika A."/>
            <person name="Koike H."/>
        </authorList>
    </citation>
    <scope>NUCLEOTIDE SEQUENCE</scope>
    <source>
        <strain evidence="10">JCM 10317</strain>
    </source>
</reference>
<evidence type="ECO:0000256" key="9">
    <source>
        <dbReference type="SAM" id="MobiDB-lite"/>
    </source>
</evidence>
<accession>A0A081CHP0</accession>
<evidence type="ECO:0000256" key="4">
    <source>
        <dbReference type="ARBA" id="ARBA00022692"/>
    </source>
</evidence>
<evidence type="ECO:0000256" key="8">
    <source>
        <dbReference type="PROSITE-ProRule" id="PRU00282"/>
    </source>
</evidence>
<gene>
    <name evidence="10" type="ORF">PAN0_012d4408</name>
</gene>
<keyword evidence="11" id="KW-1185">Reference proteome</keyword>
<feature type="region of interest" description="Disordered" evidence="9">
    <location>
        <begin position="540"/>
        <end position="660"/>
    </location>
</feature>
<feature type="region of interest" description="Disordered" evidence="9">
    <location>
        <begin position="51"/>
        <end position="136"/>
    </location>
</feature>
<feature type="compositionally biased region" description="Low complexity" evidence="9">
    <location>
        <begin position="540"/>
        <end position="555"/>
    </location>
</feature>
<dbReference type="Proteomes" id="UP000053758">
    <property type="component" value="Unassembled WGS sequence"/>
</dbReference>
<dbReference type="GO" id="GO:0016020">
    <property type="term" value="C:membrane"/>
    <property type="evidence" value="ECO:0007669"/>
    <property type="project" value="UniProtKB-SubCell"/>
</dbReference>
<dbReference type="SUPFAM" id="SSF103506">
    <property type="entry name" value="Mitochondrial carrier"/>
    <property type="match status" value="1"/>
</dbReference>
<evidence type="ECO:0000256" key="7">
    <source>
        <dbReference type="ARBA" id="ARBA00023136"/>
    </source>
</evidence>
<dbReference type="InterPro" id="IPR018108">
    <property type="entry name" value="MCP_transmembrane"/>
</dbReference>
<feature type="region of interest" description="Disordered" evidence="9">
    <location>
        <begin position="824"/>
        <end position="856"/>
    </location>
</feature>
<feature type="region of interest" description="Disordered" evidence="9">
    <location>
        <begin position="697"/>
        <end position="802"/>
    </location>
</feature>
<dbReference type="InterPro" id="IPR023395">
    <property type="entry name" value="MCP_dom_sf"/>
</dbReference>
<organism evidence="10">
    <name type="scientific">Pseudozyma antarctica</name>
    <name type="common">Yeast</name>
    <name type="synonym">Candida antarctica</name>
    <dbReference type="NCBI Taxonomy" id="84753"/>
    <lineage>
        <taxon>Eukaryota</taxon>
        <taxon>Fungi</taxon>
        <taxon>Dikarya</taxon>
        <taxon>Basidiomycota</taxon>
        <taxon>Ustilaginomycotina</taxon>
        <taxon>Ustilaginomycetes</taxon>
        <taxon>Ustilaginales</taxon>
        <taxon>Ustilaginaceae</taxon>
        <taxon>Moesziomyces</taxon>
    </lineage>
</organism>
<feature type="compositionally biased region" description="Low complexity" evidence="9">
    <location>
        <begin position="604"/>
        <end position="613"/>
    </location>
</feature>
<dbReference type="AlphaFoldDB" id="A0A081CHP0"/>
<dbReference type="HOGENOM" id="CLU_267280_0_0_1"/>
<keyword evidence="3" id="KW-0813">Transport</keyword>
<dbReference type="PROSITE" id="PS50920">
    <property type="entry name" value="SOLCAR"/>
    <property type="match status" value="3"/>
</dbReference>
<dbReference type="RefSeq" id="XP_014655431.1">
    <property type="nucleotide sequence ID" value="XM_014799945.1"/>
</dbReference>
<comment type="similarity">
    <text evidence="2">Belongs to the mitochondrial carrier (TC 2.A.29) family.</text>
</comment>
<keyword evidence="4 8" id="KW-0812">Transmembrane</keyword>
<sequence>MFLPRHTSIHADHRPSLGRTSSSTSMVSLQVHESILAAKVRDMSAQFGLGLAEDPASTPQDADNESAPETSSSATVPHASSAQHDPIVDGTRTKRSIDHIFVGGRPSRGQPQLSANNSRDQRKAPRHSAQRTSLRGYAQARWSRHEGLCDRVLRTTDLAKLEWEAKAALLHHAYPLAILLLFRAASLGSTTASQRLAHLYAYGVTRGVSPVVTLVYRDTLRSIAWIFQTLRLCEHRLPAQLKAASASATPSLRLSLVWQAPLEATSLLVGALLSSEVGAFDPCQKNAVFLPAIEHLADSQGASPLRSRTSAPASQSQAPELWTELEDAIQRWTARLEAVERAHASEQNISNGPDEAEEHESLATTMHLLHSHMLLLRAIQLTRAFALEPYADNAAPARHAWTRVAEVQQSGASHRPDLDQILNILSRAQDTSGRIYDDQLFRNLTTCAQKGLDKALASEYVQRHSLPHPRGADAPAAVISQTTTSRGGALSSKDRLRDLTPEDVETTKKIEADTRPALTMRLSSGYAAAQAAVVSASATAESKATPTSAASASQTVRQKFGRTVSTSSPAAVSAKPSPGWSEPGSPTDSVRSGFSLGVARPRRPSSVVSVTPSLLFPPGSAADDQSPNSLADDGYFPSRGSGRARSASSTQLSGGPVQGPRVTSMYSAPGLVTSLSSASLVAPSISTTSQQTLNAVASSNPTNLGVPTRRRTASNASLGSINSRFGSMLPKTSPSISEMPEGTGATSRGEPSKSAAADTLRRLKGRRSHTDLRALQSARNDHSSAPPIPALPAQSQPRPSAAALPISTLQPSKSTVFVSLENLPDVQASGRPGVTESQPPASKASAKDQLARTQARIPHSSIPSVLEEGDMALAAKDTTTSGPAFTSALLAGALSGLTVDLLFFPIDTIKTRLQSAQGFWAAGGFSGVYRGLASTAVGSAPGASVFFTTYESMKPALVRWMPDVFGAEGALGPAGVHMAAASMAEVAACLIRVPTEVIKSRQQTMTYGKGTTTLQAFKKVFQEAGVRGYYRGFGSTVGREIPFTCIQFPLYERLKLEMARSRASKNAASGSGVAAEERVHALSDQELVRSLPTWQAGLAGSIAGAIAAGLTTPLDVVKTRIMLHTKRSASAGPGGAAAAAASAVESLPRGVNTDIIPTLLHIGRTEGIKTLFSGFLPRTMWIGLGGAVFLGTFDAGIKTLS</sequence>
<dbReference type="EMBL" id="DF830079">
    <property type="protein sequence ID" value="GAK66186.1"/>
    <property type="molecule type" value="Genomic_DNA"/>
</dbReference>
<dbReference type="Gene3D" id="1.50.40.10">
    <property type="entry name" value="Mitochondrial carrier domain"/>
    <property type="match status" value="2"/>
</dbReference>
<feature type="compositionally biased region" description="Low complexity" evidence="9">
    <location>
        <begin position="638"/>
        <end position="649"/>
    </location>
</feature>
<feature type="repeat" description="Solcar" evidence="8">
    <location>
        <begin position="972"/>
        <end position="1057"/>
    </location>
</feature>
<dbReference type="GeneID" id="26305322"/>
<comment type="subcellular location">
    <subcellularLocation>
        <location evidence="1">Membrane</location>
        <topology evidence="1">Multi-pass membrane protein</topology>
    </subcellularLocation>
</comment>
<feature type="region of interest" description="Disordered" evidence="9">
    <location>
        <begin position="481"/>
        <end position="512"/>
    </location>
</feature>
<evidence type="ECO:0000313" key="11">
    <source>
        <dbReference type="Proteomes" id="UP000053758"/>
    </source>
</evidence>
<keyword evidence="5" id="KW-0677">Repeat</keyword>
<evidence type="ECO:0000313" key="10">
    <source>
        <dbReference type="EMBL" id="GAK66186.1"/>
    </source>
</evidence>
<proteinExistence type="inferred from homology"/>
<dbReference type="PANTHER" id="PTHR45667">
    <property type="entry name" value="S-ADENOSYLMETHIONINE MITOCHONDRIAL CARRIER PROTEIN"/>
    <property type="match status" value="1"/>
</dbReference>
<feature type="compositionally biased region" description="Polar residues" evidence="9">
    <location>
        <begin position="57"/>
        <end position="83"/>
    </location>
</feature>
<evidence type="ECO:0000256" key="3">
    <source>
        <dbReference type="ARBA" id="ARBA00022448"/>
    </source>
</evidence>
<name>A0A081CHP0_PSEA2</name>
<feature type="repeat" description="Solcar" evidence="8">
    <location>
        <begin position="883"/>
        <end position="956"/>
    </location>
</feature>
<feature type="compositionally biased region" description="Polar residues" evidence="9">
    <location>
        <begin position="109"/>
        <end position="118"/>
    </location>
</feature>
<feature type="repeat" description="Solcar" evidence="8">
    <location>
        <begin position="1091"/>
        <end position="1199"/>
    </location>
</feature>
<keyword evidence="7 8" id="KW-0472">Membrane</keyword>
<feature type="compositionally biased region" description="Basic and acidic residues" evidence="9">
    <location>
        <begin position="492"/>
        <end position="512"/>
    </location>
</feature>
<feature type="compositionally biased region" description="Low complexity" evidence="9">
    <location>
        <begin position="791"/>
        <end position="802"/>
    </location>
</feature>